<dbReference type="RefSeq" id="WP_053906955.1">
    <property type="nucleotide sequence ID" value="NZ_CAWMUS010000002.1"/>
</dbReference>
<feature type="domain" description="Quercetin 2,3-dioxygenase C-terminal cupin" evidence="4">
    <location>
        <begin position="141"/>
        <end position="230"/>
    </location>
</feature>
<dbReference type="Proteomes" id="UP000053226">
    <property type="component" value="Unassembled WGS sequence"/>
</dbReference>
<evidence type="ECO:0000259" key="3">
    <source>
        <dbReference type="Pfam" id="PF02678"/>
    </source>
</evidence>
<dbReference type="EMBL" id="LGAA01000002">
    <property type="protein sequence ID" value="KPD04451.1"/>
    <property type="molecule type" value="Genomic_DNA"/>
</dbReference>
<dbReference type="PANTHER" id="PTHR43212:SF2">
    <property type="entry name" value="PIRIN-LIKE PROTEIN YHAK"/>
    <property type="match status" value="1"/>
</dbReference>
<dbReference type="Gene3D" id="2.60.120.10">
    <property type="entry name" value="Jelly Rolls"/>
    <property type="match status" value="2"/>
</dbReference>
<evidence type="ECO:0000256" key="1">
    <source>
        <dbReference type="ARBA" id="ARBA00008416"/>
    </source>
</evidence>
<dbReference type="InterPro" id="IPR041602">
    <property type="entry name" value="Quercetinase_C"/>
</dbReference>
<comment type="caution">
    <text evidence="5">The sequence shown here is derived from an EMBL/GenBank/DDBJ whole genome shotgun (WGS) entry which is preliminary data.</text>
</comment>
<evidence type="ECO:0000256" key="2">
    <source>
        <dbReference type="RuleBase" id="RU003457"/>
    </source>
</evidence>
<dbReference type="OrthoDB" id="9780903at2"/>
<sequence length="232" mass="26159">MMKIRQANQCGSADYGWLKARYSFSFGHYFDPEFFGFKALRVLNQEVLAPGHSFQAKTYPNVDIVNIILQGSAEYYDSLGHKMYAEQGEYLRFSPQPGIHYSEHNCGTNQLTRLQLWINACPQKDYHPPQKITFDKQKLSLIASPQGEQGSLIIRQNIWIHHIHLAAGEQLALSLNGKHGYLQSIQGPINLTSTSALSQQLHCGDGVFLHHEPYLSLTAKADFQGLLIDLAE</sequence>
<dbReference type="AlphaFoldDB" id="A0A0N0ICF0"/>
<reference evidence="5 6" key="1">
    <citation type="submission" date="2015-07" db="EMBL/GenBank/DDBJ databases">
        <title>ATOL: Assembling a taxonomically balanced genome-scale reconstruction of the evolutionary history of the Enterobacteriaceae.</title>
        <authorList>
            <person name="Plunkett G.III."/>
            <person name="Neeno-Eckwall E.C."/>
            <person name="Glasner J.D."/>
            <person name="Perna N.T."/>
        </authorList>
    </citation>
    <scope>NUCLEOTIDE SEQUENCE [LARGE SCALE GENOMIC DNA]</scope>
    <source>
        <strain evidence="5 6">ATCC 35017</strain>
    </source>
</reference>
<accession>A0A0N0ICF0</accession>
<dbReference type="PANTHER" id="PTHR43212">
    <property type="entry name" value="QUERCETIN 2,3-DIOXYGENASE"/>
    <property type="match status" value="1"/>
</dbReference>
<dbReference type="InterPro" id="IPR014710">
    <property type="entry name" value="RmlC-like_jellyroll"/>
</dbReference>
<dbReference type="InterPro" id="IPR012093">
    <property type="entry name" value="Pirin"/>
</dbReference>
<dbReference type="SUPFAM" id="SSF51182">
    <property type="entry name" value="RmlC-like cupins"/>
    <property type="match status" value="1"/>
</dbReference>
<dbReference type="InterPro" id="IPR003829">
    <property type="entry name" value="Pirin_N_dom"/>
</dbReference>
<organism evidence="5 6">
    <name type="scientific">Moellerella wisconsensis ATCC 35017</name>
    <dbReference type="NCBI Taxonomy" id="1354267"/>
    <lineage>
        <taxon>Bacteria</taxon>
        <taxon>Pseudomonadati</taxon>
        <taxon>Pseudomonadota</taxon>
        <taxon>Gammaproteobacteria</taxon>
        <taxon>Enterobacterales</taxon>
        <taxon>Morganellaceae</taxon>
        <taxon>Moellerella</taxon>
    </lineage>
</organism>
<proteinExistence type="inferred from homology"/>
<name>A0A0N0ICF0_9GAMM</name>
<evidence type="ECO:0000313" key="6">
    <source>
        <dbReference type="Proteomes" id="UP000053226"/>
    </source>
</evidence>
<keyword evidence="6" id="KW-1185">Reference proteome</keyword>
<evidence type="ECO:0000259" key="4">
    <source>
        <dbReference type="Pfam" id="PF17954"/>
    </source>
</evidence>
<protein>
    <submittedName>
        <fullName evidence="5">Pirin family protein</fullName>
    </submittedName>
</protein>
<comment type="similarity">
    <text evidence="1 2">Belongs to the pirin family.</text>
</comment>
<evidence type="ECO:0000313" key="5">
    <source>
        <dbReference type="EMBL" id="KPD04451.1"/>
    </source>
</evidence>
<dbReference type="PIRSF" id="PIRSF006232">
    <property type="entry name" value="Pirin"/>
    <property type="match status" value="1"/>
</dbReference>
<dbReference type="Pfam" id="PF02678">
    <property type="entry name" value="Pirin"/>
    <property type="match status" value="1"/>
</dbReference>
<dbReference type="Pfam" id="PF17954">
    <property type="entry name" value="Pirin_C_2"/>
    <property type="match status" value="1"/>
</dbReference>
<gene>
    <name evidence="5" type="ORF">M992_0148</name>
</gene>
<feature type="domain" description="Pirin N-terminal" evidence="3">
    <location>
        <begin position="5"/>
        <end position="118"/>
    </location>
</feature>
<dbReference type="InterPro" id="IPR011051">
    <property type="entry name" value="RmlC_Cupin_sf"/>
</dbReference>